<evidence type="ECO:0000256" key="1">
    <source>
        <dbReference type="ARBA" id="ARBA00022448"/>
    </source>
</evidence>
<evidence type="ECO:0000256" key="8">
    <source>
        <dbReference type="ARBA" id="ARBA00023136"/>
    </source>
</evidence>
<evidence type="ECO:0000256" key="2">
    <source>
        <dbReference type="ARBA" id="ARBA00022475"/>
    </source>
</evidence>
<dbReference type="Gene3D" id="3.40.50.300">
    <property type="entry name" value="P-loop containing nucleotide triphosphate hydrolases"/>
    <property type="match status" value="1"/>
</dbReference>
<dbReference type="PROSITE" id="PS50893">
    <property type="entry name" value="ABC_TRANSPORTER_2"/>
    <property type="match status" value="1"/>
</dbReference>
<dbReference type="EMBL" id="KF901169">
    <property type="protein sequence ID" value="AIF20603.1"/>
    <property type="molecule type" value="Genomic_DNA"/>
</dbReference>
<dbReference type="InterPro" id="IPR003439">
    <property type="entry name" value="ABC_transporter-like_ATP-bd"/>
</dbReference>
<evidence type="ECO:0000256" key="4">
    <source>
        <dbReference type="ARBA" id="ARBA00022741"/>
    </source>
</evidence>
<dbReference type="PANTHER" id="PTHR42781:SF4">
    <property type="entry name" value="SPERMIDINE_PUTRESCINE IMPORT ATP-BINDING PROTEIN POTA"/>
    <property type="match status" value="1"/>
</dbReference>
<dbReference type="GO" id="GO:0015408">
    <property type="term" value="F:ABC-type ferric iron transporter activity"/>
    <property type="evidence" value="ECO:0007669"/>
    <property type="project" value="InterPro"/>
</dbReference>
<dbReference type="InterPro" id="IPR003593">
    <property type="entry name" value="AAA+_ATPase"/>
</dbReference>
<evidence type="ECO:0000256" key="5">
    <source>
        <dbReference type="ARBA" id="ARBA00022840"/>
    </source>
</evidence>
<keyword evidence="4" id="KW-0547">Nucleotide-binding</keyword>
<dbReference type="SMART" id="SM00382">
    <property type="entry name" value="AAA"/>
    <property type="match status" value="1"/>
</dbReference>
<keyword evidence="7" id="KW-0406">Ion transport</keyword>
<dbReference type="EC" id="7.3.2.6" evidence="11"/>
<dbReference type="GO" id="GO:0005524">
    <property type="term" value="F:ATP binding"/>
    <property type="evidence" value="ECO:0007669"/>
    <property type="project" value="UniProtKB-KW"/>
</dbReference>
<evidence type="ECO:0000259" key="14">
    <source>
        <dbReference type="PROSITE" id="PS50893"/>
    </source>
</evidence>
<dbReference type="InterPro" id="IPR015853">
    <property type="entry name" value="ABC_transpr_FbpC"/>
</dbReference>
<evidence type="ECO:0000313" key="15">
    <source>
        <dbReference type="EMBL" id="AIF20603.1"/>
    </source>
</evidence>
<evidence type="ECO:0000256" key="12">
    <source>
        <dbReference type="ARBA" id="ARBA00041133"/>
    </source>
</evidence>
<keyword evidence="8" id="KW-0472">Membrane</keyword>
<accession>A0A075I3T7</accession>
<sequence length="198" mass="22435">MTELVVKELTKKFGENLVVDNISFTVPSEKFVTILGPSGCGKTTVLRCIVGVEKPDEGRMNLGDKILFSKDENLLIPTEKRGMGMVYQSYALWPHMTVFDNVAYPLEIRKMDKNEIKKKVLEILKLVKLNGLEDRLVPNLSGGQQQRVSLARALVYNPSLLLLDEPLSNLDVVLRDEMRTELKDLQKKTEINYSLCHS</sequence>
<evidence type="ECO:0000256" key="7">
    <source>
        <dbReference type="ARBA" id="ARBA00023065"/>
    </source>
</evidence>
<keyword evidence="1" id="KW-0813">Transport</keyword>
<dbReference type="CDD" id="cd03259">
    <property type="entry name" value="ABC_Carb_Solutes_like"/>
    <property type="match status" value="1"/>
</dbReference>
<evidence type="ECO:0000256" key="10">
    <source>
        <dbReference type="ARBA" id="ARBA00038781"/>
    </source>
</evidence>
<keyword evidence="3" id="KW-0410">Iron transport</keyword>
<comment type="similarity">
    <text evidence="9">Belongs to the ABC transporter superfamily. Sulfate/tungstate importer (TC 3.A.1.6) family.</text>
</comment>
<dbReference type="SUPFAM" id="SSF52540">
    <property type="entry name" value="P-loop containing nucleoside triphosphate hydrolases"/>
    <property type="match status" value="1"/>
</dbReference>
<dbReference type="GO" id="GO:1901238">
    <property type="term" value="F:ABC-type tungstate transporter activity"/>
    <property type="evidence" value="ECO:0007669"/>
    <property type="project" value="UniProtKB-EC"/>
</dbReference>
<feature type="domain" description="ABC transporter" evidence="14">
    <location>
        <begin position="4"/>
        <end position="198"/>
    </location>
</feature>
<keyword evidence="6" id="KW-0408">Iron</keyword>
<keyword evidence="2" id="KW-1003">Cell membrane</keyword>
<gene>
    <name evidence="15" type="primary">afuC</name>
    <name evidence="15" type="synonym">fbpC</name>
</gene>
<reference evidence="15" key="1">
    <citation type="journal article" date="2014" name="Genome Biol. Evol.">
        <title>Pangenome evidence for extensive interdomain horizontal transfer affecting lineage core and shell genes in uncultured planktonic thaumarchaeota and euryarchaeota.</title>
        <authorList>
            <person name="Deschamps P."/>
            <person name="Zivanovic Y."/>
            <person name="Moreira D."/>
            <person name="Rodriguez-Valera F."/>
            <person name="Lopez-Garcia P."/>
        </authorList>
    </citation>
    <scope>NUCLEOTIDE SEQUENCE</scope>
</reference>
<evidence type="ECO:0000256" key="9">
    <source>
        <dbReference type="ARBA" id="ARBA00038307"/>
    </source>
</evidence>
<evidence type="ECO:0000256" key="3">
    <source>
        <dbReference type="ARBA" id="ARBA00022496"/>
    </source>
</evidence>
<evidence type="ECO:0000256" key="13">
    <source>
        <dbReference type="ARBA" id="ARBA00047936"/>
    </source>
</evidence>
<dbReference type="InterPro" id="IPR050093">
    <property type="entry name" value="ABC_SmlMolc_Importer"/>
</dbReference>
<dbReference type="GO" id="GO:0016020">
    <property type="term" value="C:membrane"/>
    <property type="evidence" value="ECO:0007669"/>
    <property type="project" value="InterPro"/>
</dbReference>
<comment type="subunit">
    <text evidence="10">The complex is composed of two ATP-binding proteins (WtpC), two transmembrane proteins (WtpB) and a solute-binding protein (WtpA).</text>
</comment>
<dbReference type="PANTHER" id="PTHR42781">
    <property type="entry name" value="SPERMIDINE/PUTRESCINE IMPORT ATP-BINDING PROTEIN POTA"/>
    <property type="match status" value="1"/>
</dbReference>
<protein>
    <recommendedName>
        <fullName evidence="12">Molybdate/tungstate import ATP-binding protein WtpC</fullName>
        <ecNumber evidence="11">7.3.2.6</ecNumber>
    </recommendedName>
</protein>
<dbReference type="AlphaFoldDB" id="A0A075I3T7"/>
<evidence type="ECO:0000256" key="6">
    <source>
        <dbReference type="ARBA" id="ARBA00023004"/>
    </source>
</evidence>
<keyword evidence="5 15" id="KW-0067">ATP-binding</keyword>
<evidence type="ECO:0000256" key="11">
    <source>
        <dbReference type="ARBA" id="ARBA00039025"/>
    </source>
</evidence>
<dbReference type="InterPro" id="IPR027417">
    <property type="entry name" value="P-loop_NTPase"/>
</dbReference>
<keyword evidence="15" id="KW-0378">Hydrolase</keyword>
<dbReference type="PROSITE" id="PS00211">
    <property type="entry name" value="ABC_TRANSPORTER_1"/>
    <property type="match status" value="1"/>
</dbReference>
<dbReference type="Pfam" id="PF00005">
    <property type="entry name" value="ABC_tran"/>
    <property type="match status" value="1"/>
</dbReference>
<name>A0A075I3T7_9ARCH</name>
<dbReference type="GO" id="GO:0016887">
    <property type="term" value="F:ATP hydrolysis activity"/>
    <property type="evidence" value="ECO:0007669"/>
    <property type="project" value="InterPro"/>
</dbReference>
<proteinExistence type="inferred from homology"/>
<dbReference type="InterPro" id="IPR017871">
    <property type="entry name" value="ABC_transporter-like_CS"/>
</dbReference>
<comment type="catalytic activity">
    <reaction evidence="13">
        <text>tungstate(in) + ATP + H2O = tungstate(out) + ADP + phosphate + H(+)</text>
        <dbReference type="Rhea" id="RHEA:35027"/>
        <dbReference type="ChEBI" id="CHEBI:15377"/>
        <dbReference type="ChEBI" id="CHEBI:15378"/>
        <dbReference type="ChEBI" id="CHEBI:30616"/>
        <dbReference type="ChEBI" id="CHEBI:43474"/>
        <dbReference type="ChEBI" id="CHEBI:46502"/>
        <dbReference type="ChEBI" id="CHEBI:456216"/>
        <dbReference type="EC" id="7.3.2.6"/>
    </reaction>
</comment>
<organism evidence="15">
    <name type="scientific">uncultured marine thaumarchaeote KM3_90_H07</name>
    <dbReference type="NCBI Taxonomy" id="1456345"/>
    <lineage>
        <taxon>Archaea</taxon>
        <taxon>Nitrososphaerota</taxon>
        <taxon>environmental samples</taxon>
    </lineage>
</organism>